<dbReference type="AlphaFoldDB" id="A0A317KW72"/>
<dbReference type="PROSITE" id="PS50983">
    <property type="entry name" value="FE_B12_PBP"/>
    <property type="match status" value="1"/>
</dbReference>
<dbReference type="PROSITE" id="PS51257">
    <property type="entry name" value="PROKAR_LIPOPROTEIN"/>
    <property type="match status" value="1"/>
</dbReference>
<keyword evidence="2" id="KW-0175">Coiled coil</keyword>
<protein>
    <submittedName>
        <fullName evidence="5">ABC transporter substrate-binding protein</fullName>
    </submittedName>
</protein>
<proteinExistence type="inferred from homology"/>
<dbReference type="SUPFAM" id="SSF53807">
    <property type="entry name" value="Helical backbone' metal receptor"/>
    <property type="match status" value="1"/>
</dbReference>
<feature type="chain" id="PRO_5038707740" evidence="3">
    <location>
        <begin position="25"/>
        <end position="332"/>
    </location>
</feature>
<dbReference type="PANTHER" id="PTHR30535:SF34">
    <property type="entry name" value="MOLYBDATE-BINDING PROTEIN MOLA"/>
    <property type="match status" value="1"/>
</dbReference>
<dbReference type="GO" id="GO:0071281">
    <property type="term" value="P:cellular response to iron ion"/>
    <property type="evidence" value="ECO:0007669"/>
    <property type="project" value="TreeGrafter"/>
</dbReference>
<comment type="caution">
    <text evidence="5">The sequence shown here is derived from an EMBL/GenBank/DDBJ whole genome shotgun (WGS) entry which is preliminary data.</text>
</comment>
<comment type="similarity">
    <text evidence="1">Belongs to the bacterial solute-binding protein 8 family.</text>
</comment>
<evidence type="ECO:0000313" key="5">
    <source>
        <dbReference type="EMBL" id="PWU66678.1"/>
    </source>
</evidence>
<gene>
    <name evidence="5" type="ORF">DLJ74_19925</name>
</gene>
<dbReference type="InterPro" id="IPR050902">
    <property type="entry name" value="ABC_Transporter_SBP"/>
</dbReference>
<keyword evidence="6" id="KW-1185">Reference proteome</keyword>
<feature type="signal peptide" evidence="3">
    <location>
        <begin position="1"/>
        <end position="24"/>
    </location>
</feature>
<reference evidence="5 6" key="1">
    <citation type="submission" date="2018-05" db="EMBL/GenBank/DDBJ databases">
        <title>Genomic analysis of Gracilibacillus dipsosauri DD1 reveals novel features of a salt-tolerant amylase.</title>
        <authorList>
            <person name="Deutch C.E."/>
            <person name="Yang S."/>
        </authorList>
    </citation>
    <scope>NUCLEOTIDE SEQUENCE [LARGE SCALE GENOMIC DNA]</scope>
    <source>
        <strain evidence="5 6">DD1</strain>
    </source>
</reference>
<dbReference type="EMBL" id="QGTD01000021">
    <property type="protein sequence ID" value="PWU66678.1"/>
    <property type="molecule type" value="Genomic_DNA"/>
</dbReference>
<dbReference type="Pfam" id="PF01497">
    <property type="entry name" value="Peripla_BP_2"/>
    <property type="match status" value="1"/>
</dbReference>
<sequence>MVNLLKTSKSFIMVLAIFGIVFMAACQQNESSSKEAVAKNQDDIDQEQLSFTDSMEREVILEKRPEKIVVLSPEMLKMIYDLGGEAVGRMSTSAIPIPEEAQDLPELGTVNQINTEQLVALSPDLVIGSPNFHANLEGIMESSNIPFALLQMRSFDDVKEVALLIGEILDKEDIASQKIKEAEEEISNLQNKLPQDDHPSVVVLNVTAKSVSVQRANTTAIEIGDLLHVENIGKDMQANPDSQTSAPYSLETIVEKQPDYVLLTIHGSVDAGKEKIKEDLEANPAWNSLKAVQEGNVHIIPSEKYLSNPGFDYADTMKHMAEIVYPEVFHNE</sequence>
<dbReference type="OrthoDB" id="9787772at2"/>
<organism evidence="5 6">
    <name type="scientific">Gracilibacillus dipsosauri</name>
    <dbReference type="NCBI Taxonomy" id="178340"/>
    <lineage>
        <taxon>Bacteria</taxon>
        <taxon>Bacillati</taxon>
        <taxon>Bacillota</taxon>
        <taxon>Bacilli</taxon>
        <taxon>Bacillales</taxon>
        <taxon>Bacillaceae</taxon>
        <taxon>Gracilibacillus</taxon>
    </lineage>
</organism>
<evidence type="ECO:0000256" key="3">
    <source>
        <dbReference type="SAM" id="SignalP"/>
    </source>
</evidence>
<evidence type="ECO:0000256" key="2">
    <source>
        <dbReference type="SAM" id="Coils"/>
    </source>
</evidence>
<dbReference type="InterPro" id="IPR002491">
    <property type="entry name" value="ABC_transptr_periplasmic_BD"/>
</dbReference>
<evidence type="ECO:0000259" key="4">
    <source>
        <dbReference type="PROSITE" id="PS50983"/>
    </source>
</evidence>
<dbReference type="PANTHER" id="PTHR30535">
    <property type="entry name" value="VITAMIN B12-BINDING PROTEIN"/>
    <property type="match status" value="1"/>
</dbReference>
<evidence type="ECO:0000256" key="1">
    <source>
        <dbReference type="ARBA" id="ARBA00008814"/>
    </source>
</evidence>
<dbReference type="Gene3D" id="3.40.50.1980">
    <property type="entry name" value="Nitrogenase molybdenum iron protein domain"/>
    <property type="match status" value="2"/>
</dbReference>
<evidence type="ECO:0000313" key="6">
    <source>
        <dbReference type="Proteomes" id="UP000245624"/>
    </source>
</evidence>
<feature type="domain" description="Fe/B12 periplasmic-binding" evidence="4">
    <location>
        <begin position="67"/>
        <end position="328"/>
    </location>
</feature>
<name>A0A317KW72_9BACI</name>
<accession>A0A317KW72</accession>
<feature type="coiled-coil region" evidence="2">
    <location>
        <begin position="165"/>
        <end position="192"/>
    </location>
</feature>
<keyword evidence="3" id="KW-0732">Signal</keyword>
<dbReference type="Proteomes" id="UP000245624">
    <property type="component" value="Unassembled WGS sequence"/>
</dbReference>